<feature type="transmembrane region" description="Helical" evidence="5">
    <location>
        <begin position="630"/>
        <end position="657"/>
    </location>
</feature>
<organism evidence="6 7">
    <name type="scientific">Phytophthora kernoviae 00238/432</name>
    <dbReference type="NCBI Taxonomy" id="1284355"/>
    <lineage>
        <taxon>Eukaryota</taxon>
        <taxon>Sar</taxon>
        <taxon>Stramenopiles</taxon>
        <taxon>Oomycota</taxon>
        <taxon>Peronosporomycetes</taxon>
        <taxon>Peronosporales</taxon>
        <taxon>Peronosporaceae</taxon>
        <taxon>Phytophthora</taxon>
    </lineage>
</organism>
<dbReference type="GO" id="GO:0016020">
    <property type="term" value="C:membrane"/>
    <property type="evidence" value="ECO:0007669"/>
    <property type="project" value="UniProtKB-SubCell"/>
</dbReference>
<feature type="transmembrane region" description="Helical" evidence="5">
    <location>
        <begin position="464"/>
        <end position="489"/>
    </location>
</feature>
<comment type="subcellular location">
    <subcellularLocation>
        <location evidence="1">Membrane</location>
        <topology evidence="1">Multi-pass membrane protein</topology>
    </subcellularLocation>
</comment>
<evidence type="ECO:0000256" key="1">
    <source>
        <dbReference type="ARBA" id="ARBA00004141"/>
    </source>
</evidence>
<feature type="transmembrane region" description="Helical" evidence="5">
    <location>
        <begin position="292"/>
        <end position="316"/>
    </location>
</feature>
<feature type="transmembrane region" description="Helical" evidence="5">
    <location>
        <begin position="149"/>
        <end position="168"/>
    </location>
</feature>
<keyword evidence="4 5" id="KW-0472">Membrane</keyword>
<feature type="transmembrane region" description="Helical" evidence="5">
    <location>
        <begin position="82"/>
        <end position="108"/>
    </location>
</feature>
<dbReference type="PANTHER" id="PTHR21576">
    <property type="entry name" value="UNCHARACTERIZED NODULIN-LIKE PROTEIN"/>
    <property type="match status" value="1"/>
</dbReference>
<evidence type="ECO:0000256" key="2">
    <source>
        <dbReference type="ARBA" id="ARBA00022692"/>
    </source>
</evidence>
<dbReference type="PANTHER" id="PTHR21576:SF158">
    <property type="entry name" value="RIBOSOMAL RNA-PROCESSING PROTEIN 12-LIKE CONSERVED DOMAIN-CONTAINING PROTEIN"/>
    <property type="match status" value="1"/>
</dbReference>
<feature type="transmembrane region" description="Helical" evidence="5">
    <location>
        <begin position="229"/>
        <end position="248"/>
    </location>
</feature>
<feature type="transmembrane region" description="Helical" evidence="5">
    <location>
        <begin position="501"/>
        <end position="524"/>
    </location>
</feature>
<dbReference type="InterPro" id="IPR011701">
    <property type="entry name" value="MFS"/>
</dbReference>
<evidence type="ECO:0000313" key="7">
    <source>
        <dbReference type="Proteomes" id="UP000702964"/>
    </source>
</evidence>
<dbReference type="Pfam" id="PF07690">
    <property type="entry name" value="MFS_1"/>
    <property type="match status" value="1"/>
</dbReference>
<proteinExistence type="predicted"/>
<dbReference type="Proteomes" id="UP000702964">
    <property type="component" value="Unassembled WGS sequence"/>
</dbReference>
<feature type="transmembrane region" description="Helical" evidence="5">
    <location>
        <begin position="590"/>
        <end position="610"/>
    </location>
</feature>
<accession>A0A8J4S3Z1</accession>
<reference evidence="6" key="2">
    <citation type="submission" date="2020-02" db="EMBL/GenBank/DDBJ databases">
        <authorList>
            <person name="Studholme D.J."/>
        </authorList>
    </citation>
    <scope>NUCLEOTIDE SEQUENCE</scope>
    <source>
        <strain evidence="6">00238/432</strain>
    </source>
</reference>
<feature type="transmembrane region" description="Helical" evidence="5">
    <location>
        <begin position="357"/>
        <end position="378"/>
    </location>
</feature>
<evidence type="ECO:0000256" key="5">
    <source>
        <dbReference type="SAM" id="Phobius"/>
    </source>
</evidence>
<feature type="transmembrane region" description="Helical" evidence="5">
    <location>
        <begin position="390"/>
        <end position="409"/>
    </location>
</feature>
<evidence type="ECO:0000256" key="3">
    <source>
        <dbReference type="ARBA" id="ARBA00022989"/>
    </source>
</evidence>
<feature type="transmembrane region" description="Helical" evidence="5">
    <location>
        <begin position="6"/>
        <end position="24"/>
    </location>
</feature>
<dbReference type="GO" id="GO:0022857">
    <property type="term" value="F:transmembrane transporter activity"/>
    <property type="evidence" value="ECO:0007669"/>
    <property type="project" value="InterPro"/>
</dbReference>
<keyword evidence="2 5" id="KW-0812">Transmembrane</keyword>
<feature type="transmembrane region" description="Helical" evidence="5">
    <location>
        <begin position="120"/>
        <end position="142"/>
    </location>
</feature>
<dbReference type="AlphaFoldDB" id="A0A8J4S3Z1"/>
<dbReference type="EMBL" id="AOFI03000156">
    <property type="protein sequence ID" value="KAF4320417.1"/>
    <property type="molecule type" value="Genomic_DNA"/>
</dbReference>
<feature type="transmembrane region" description="Helical" evidence="5">
    <location>
        <begin position="322"/>
        <end position="345"/>
    </location>
</feature>
<comment type="caution">
    <text evidence="6">The sequence shown here is derived from an EMBL/GenBank/DDBJ whole genome shotgun (WGS) entry which is preliminary data.</text>
</comment>
<sequence length="673" mass="73317">MTRYFCFMGCLLFLVFLLAWVVLYRPGKEDTMHSVIAAPPVHALDEFLRKARTSHDLKGNLKLTPTLQFDITGRNILADSQFWLLFATVFILVGSLLFVMTNIAFIVGSLGSPMEQVSTMVVLFSVGNYCGRVVASIILDSVLEHFPRIYFVSVAAILVGAIHTPFLAVPRSYLAVPITLAGIADCVMFSSFPILTRETFGVHHLGENFCSCWCAMAPTSTLSLFRRGCSLLAGMLLMLGVGSTYALSAWNAQLKTLLHFSQAEISMVSAMTMLGSYLSYIPGVMFDRLGPYTSVLVSGSAMLSVHIAIFAALQFAPESVSALGLGCAMMLFGLLSSFCVFSSIVPNESLFGDANRGKVMAALTSSYSCGGAFFAFVFHTGFQNDGVPGYFLFVGNYLLAACVFGWCMFSRPVAGEINLNKKERSGSVEFGEGTAGVTADCQPTGDSEKTSDLTGVALLTDLRFWMLFIPVMIIIGSGLLVMSNVSFIVESLYGPKEQIPLMVAMFSILNALGRLMTGAVSDLLLTRYPRAYFAGLSVLLTAITQIVFLTAPPSWLLLAVAMAGFSEGVMFGTFPVIIREEFGLQHFGKNFGLMSLANCIGYPLFFSPLASYVYQRSATTYDGDSVQKCFGAHCFGPVFVVAIVLSVVAFVCCIQLARMQHRRRFYIYQQIRP</sequence>
<feature type="transmembrane region" description="Helical" evidence="5">
    <location>
        <begin position="555"/>
        <end position="578"/>
    </location>
</feature>
<keyword evidence="3 5" id="KW-1133">Transmembrane helix</keyword>
<dbReference type="Gene3D" id="1.20.1250.20">
    <property type="entry name" value="MFS general substrate transporter like domains"/>
    <property type="match status" value="3"/>
</dbReference>
<dbReference type="InterPro" id="IPR036259">
    <property type="entry name" value="MFS_trans_sf"/>
</dbReference>
<protein>
    <recommendedName>
        <fullName evidence="8">Major facilitator superfamily (MFS) profile domain-containing protein</fullName>
    </recommendedName>
</protein>
<name>A0A8J4S3Z1_9STRA</name>
<dbReference type="SUPFAM" id="SSF103473">
    <property type="entry name" value="MFS general substrate transporter"/>
    <property type="match status" value="2"/>
</dbReference>
<feature type="transmembrane region" description="Helical" evidence="5">
    <location>
        <begin position="531"/>
        <end position="549"/>
    </location>
</feature>
<feature type="transmembrane region" description="Helical" evidence="5">
    <location>
        <begin position="174"/>
        <end position="195"/>
    </location>
</feature>
<reference evidence="6" key="1">
    <citation type="journal article" date="2015" name="Genom Data">
        <title>Draft genome sequences of Phytophthora kernoviae and Phytophthora ramorum lineage EU2 from Scotland.</title>
        <authorList>
            <person name="Sambles C."/>
            <person name="Schlenzig A."/>
            <person name="O'Neill P."/>
            <person name="Grant M."/>
            <person name="Studholme D.J."/>
        </authorList>
    </citation>
    <scope>NUCLEOTIDE SEQUENCE</scope>
    <source>
        <strain evidence="6">00238/432</strain>
    </source>
</reference>
<feature type="transmembrane region" description="Helical" evidence="5">
    <location>
        <begin position="260"/>
        <end position="280"/>
    </location>
</feature>
<gene>
    <name evidence="6" type="ORF">G195_006345</name>
</gene>
<evidence type="ECO:0000256" key="4">
    <source>
        <dbReference type="ARBA" id="ARBA00023136"/>
    </source>
</evidence>
<evidence type="ECO:0008006" key="8">
    <source>
        <dbReference type="Google" id="ProtNLM"/>
    </source>
</evidence>
<evidence type="ECO:0000313" key="6">
    <source>
        <dbReference type="EMBL" id="KAF4320417.1"/>
    </source>
</evidence>